<comment type="similarity">
    <text evidence="9">Belongs to the LpxL/LpxM/LpxP family. LpxP subfamily.</text>
</comment>
<comment type="catalytic activity">
    <reaction evidence="9">
        <text>an alpha-Kdo-(2-&gt;4)-alpha-Kdo-(2-&gt;6)-lipid IVA + a fatty acyl-[ACP] = an acyl-alpha-Kdo-(2-&gt;4)-alpha-Kdo-(2-&gt;6)-lipid IVA + holo-[ACP]</text>
        <dbReference type="Rhea" id="RHEA:74287"/>
        <dbReference type="Rhea" id="RHEA-COMP:9685"/>
        <dbReference type="Rhea" id="RHEA-COMP:14125"/>
        <dbReference type="ChEBI" id="CHEBI:64479"/>
        <dbReference type="ChEBI" id="CHEBI:138651"/>
        <dbReference type="ChEBI" id="CHEBI:176429"/>
        <dbReference type="ChEBI" id="CHEBI:193149"/>
        <dbReference type="EC" id="2.3.1.242"/>
    </reaction>
</comment>
<dbReference type="InterPro" id="IPR011920">
    <property type="entry name" value="Lipid_A_LpxL_LpxP"/>
</dbReference>
<dbReference type="EMBL" id="UGLH01000006">
    <property type="protein sequence ID" value="STT85917.1"/>
    <property type="molecule type" value="Genomic_DNA"/>
</dbReference>
<keyword evidence="7 9" id="KW-0472">Membrane</keyword>
<comment type="subcellular location">
    <subcellularLocation>
        <location evidence="9">Cell inner membrane</location>
        <topology evidence="9">Single-pass membrane protein</topology>
    </subcellularLocation>
</comment>
<feature type="short sequence motif" description="HXXXXD motif" evidence="9">
    <location>
        <begin position="130"/>
        <end position="135"/>
    </location>
</feature>
<keyword evidence="4 9" id="KW-0812">Transmembrane</keyword>
<reference evidence="10 11" key="1">
    <citation type="submission" date="2018-06" db="EMBL/GenBank/DDBJ databases">
        <authorList>
            <consortium name="Pathogen Informatics"/>
            <person name="Doyle S."/>
        </authorList>
    </citation>
    <scope>NUCLEOTIDE SEQUENCE [LARGE SCALE GENOMIC DNA]</scope>
    <source>
        <strain evidence="10 11">NCTC5047</strain>
    </source>
</reference>
<keyword evidence="6 9" id="KW-1133">Transmembrane helix</keyword>
<dbReference type="PANTHER" id="PTHR30606:SF7">
    <property type="entry name" value="LIPID A BIOSYNTHESIS PALMITOLEOYLTRANSFERASE"/>
    <property type="match status" value="1"/>
</dbReference>
<dbReference type="InterPro" id="IPR004960">
    <property type="entry name" value="LipA_acyltrans"/>
</dbReference>
<evidence type="ECO:0000256" key="5">
    <source>
        <dbReference type="ARBA" id="ARBA00022985"/>
    </source>
</evidence>
<keyword evidence="2 9" id="KW-0997">Cell inner membrane</keyword>
<dbReference type="EC" id="2.3.1.242" evidence="9"/>
<dbReference type="GO" id="GO:0009409">
    <property type="term" value="P:response to cold"/>
    <property type="evidence" value="ECO:0007669"/>
    <property type="project" value="InterPro"/>
</dbReference>
<evidence type="ECO:0000313" key="11">
    <source>
        <dbReference type="Proteomes" id="UP000254340"/>
    </source>
</evidence>
<keyword evidence="3 9" id="KW-0808">Transferase</keyword>
<dbReference type="AlphaFoldDB" id="A0A377XRQ3"/>
<dbReference type="GO" id="GO:0036104">
    <property type="term" value="P:Kdo2-lipid A biosynthetic process"/>
    <property type="evidence" value="ECO:0007669"/>
    <property type="project" value="UniProtKB-UniRule"/>
</dbReference>
<dbReference type="GO" id="GO:0008951">
    <property type="term" value="F:palmitoleoyl [acyl-carrier-protein]-dependent acyltransferase activity"/>
    <property type="evidence" value="ECO:0007669"/>
    <property type="project" value="InterPro"/>
</dbReference>
<dbReference type="HAMAP" id="MF_01942">
    <property type="entry name" value="Lipid_A_LpxL_LpxP"/>
    <property type="match status" value="1"/>
</dbReference>
<gene>
    <name evidence="10" type="primary">htrB_4</name>
    <name evidence="9" type="synonym">lpxP</name>
    <name evidence="10" type="ORF">NCTC5047_07010</name>
</gene>
<dbReference type="Pfam" id="PF03279">
    <property type="entry name" value="Lip_A_acyltrans"/>
    <property type="match status" value="1"/>
</dbReference>
<dbReference type="PIRSF" id="PIRSF026649">
    <property type="entry name" value="MsbB"/>
    <property type="match status" value="1"/>
</dbReference>
<accession>A0A377XRQ3</accession>
<evidence type="ECO:0000256" key="1">
    <source>
        <dbReference type="ARBA" id="ARBA00022475"/>
    </source>
</evidence>
<name>A0A377XRQ3_KLEPN</name>
<dbReference type="CDD" id="cd07984">
    <property type="entry name" value="LPLAT_LABLAT-like"/>
    <property type="match status" value="1"/>
</dbReference>
<dbReference type="HAMAP" id="MF_01943">
    <property type="entry name" value="Lipid_A_LpxP"/>
    <property type="match status" value="1"/>
</dbReference>
<sequence length="327" mass="37515">MACVFNKQLLHPRNWLTWFGLGILWLIVQLPYPLLHFIGTSAGRLSRRFLKRREHIARRNIELCFPDMSPAARETLIDQNFMSLGMGLIETGMAWFWSDERVKKWFDVEGFANLNHALSGGKGVMVVGVHFMSLELGGRAMGLCRPMMATYRPHNSPLMEWVQTRGRLRSNKAMIDRNNLTGLVHALKSGEAVWFAPDQDYGPKGSVFAPFFSVPQAATTNGTYVLSRLSGAKMLSISMVRKLDRRGYSLHISEVMNDYPGEDKQIAAGYINKVIEREILRAPEQYLWVHRRFKNPPAGRTFRLLTFPHRLRFQNPDSWGNVSRIMF</sequence>
<evidence type="ECO:0000256" key="7">
    <source>
        <dbReference type="ARBA" id="ARBA00023136"/>
    </source>
</evidence>
<dbReference type="GO" id="GO:0009103">
    <property type="term" value="P:lipopolysaccharide biosynthetic process"/>
    <property type="evidence" value="ECO:0007669"/>
    <property type="project" value="UniProtKB-UniRule"/>
</dbReference>
<dbReference type="UniPathway" id="UPA00030"/>
<dbReference type="NCBIfam" id="TIGR02207">
    <property type="entry name" value="lipid_A_htrB"/>
    <property type="match status" value="1"/>
</dbReference>
<dbReference type="GO" id="GO:0005886">
    <property type="term" value="C:plasma membrane"/>
    <property type="evidence" value="ECO:0007669"/>
    <property type="project" value="UniProtKB-SubCell"/>
</dbReference>
<evidence type="ECO:0000256" key="9">
    <source>
        <dbReference type="HAMAP-Rule" id="MF_01943"/>
    </source>
</evidence>
<evidence type="ECO:0000256" key="6">
    <source>
        <dbReference type="ARBA" id="ARBA00022989"/>
    </source>
</evidence>
<dbReference type="PANTHER" id="PTHR30606">
    <property type="entry name" value="LIPID A BIOSYNTHESIS LAUROYL ACYLTRANSFERASE"/>
    <property type="match status" value="1"/>
</dbReference>
<dbReference type="GO" id="GO:0009245">
    <property type="term" value="P:lipid A biosynthetic process"/>
    <property type="evidence" value="ECO:0007669"/>
    <property type="project" value="InterPro"/>
</dbReference>
<evidence type="ECO:0000256" key="8">
    <source>
        <dbReference type="ARBA" id="ARBA00023315"/>
    </source>
</evidence>
<keyword evidence="8 9" id="KW-0012">Acyltransferase</keyword>
<proteinExistence type="inferred from homology"/>
<comment type="pathway">
    <text evidence="9">Bacterial outer membrane biogenesis; lipopolysaccharide biosynthesis.</text>
</comment>
<evidence type="ECO:0000256" key="2">
    <source>
        <dbReference type="ARBA" id="ARBA00022519"/>
    </source>
</evidence>
<keyword evidence="1 9" id="KW-1003">Cell membrane</keyword>
<organism evidence="10 11">
    <name type="scientific">Klebsiella pneumoniae</name>
    <dbReference type="NCBI Taxonomy" id="573"/>
    <lineage>
        <taxon>Bacteria</taxon>
        <taxon>Pseudomonadati</taxon>
        <taxon>Pseudomonadota</taxon>
        <taxon>Gammaproteobacteria</taxon>
        <taxon>Enterobacterales</taxon>
        <taxon>Enterobacteriaceae</taxon>
        <taxon>Klebsiella/Raoultella group</taxon>
        <taxon>Klebsiella</taxon>
        <taxon>Klebsiella pneumoniae complex</taxon>
    </lineage>
</organism>
<dbReference type="InterPro" id="IPR030857">
    <property type="entry name" value="Lipid_A_LpxP"/>
</dbReference>
<evidence type="ECO:0000313" key="10">
    <source>
        <dbReference type="EMBL" id="STT85917.1"/>
    </source>
</evidence>
<comment type="function">
    <text evidence="9">Catalyzes the transfer of an acyl chain from an acyl-[acyl-carrier-protein] (ACP) to Kdo(2)-lipid IV(A) to form Kdo(2)-(acyl)-lipid IV(A).</text>
</comment>
<feature type="transmembrane region" description="Helical" evidence="9">
    <location>
        <begin position="15"/>
        <end position="38"/>
    </location>
</feature>
<dbReference type="Proteomes" id="UP000254340">
    <property type="component" value="Unassembled WGS sequence"/>
</dbReference>
<keyword evidence="5 9" id="KW-0448">Lipopolysaccharide biosynthesis</keyword>
<dbReference type="NCBIfam" id="NF005952">
    <property type="entry name" value="PRK08025.1"/>
    <property type="match status" value="1"/>
</dbReference>
<evidence type="ECO:0000256" key="3">
    <source>
        <dbReference type="ARBA" id="ARBA00022679"/>
    </source>
</evidence>
<dbReference type="NCBIfam" id="NF005340">
    <property type="entry name" value="PRK06860.1"/>
    <property type="match status" value="1"/>
</dbReference>
<protein>
    <recommendedName>
        <fullName evidence="9">Lipid A biosynthesis acyltransferase</fullName>
        <ecNumber evidence="9">2.3.1.242</ecNumber>
    </recommendedName>
    <alternativeName>
        <fullName evidence="9">Kdo(2)-lipid IV(A) acyltransferase</fullName>
    </alternativeName>
</protein>
<evidence type="ECO:0000256" key="4">
    <source>
        <dbReference type="ARBA" id="ARBA00022692"/>
    </source>
</evidence>